<sequence length="379" mass="39572">MTQSVSRRALLAVPALVLALAGTVAVVEAAEPIRIGVILSTTGPGAGAGIPQRNGLQLAVKLANEKGGIDGRQIQLIMEDDGSSPDVAVTKANNLIFSQKVQAIVGPTLTASTLAVGGVADPAKIPVMAFTGLGVPLEKTRRCVFHMLPSQDLNARALLEVATKALGAKKLGVLHDSAYGNIVMTKIREVSPDYPVEIVAVEKWEVGATDATTQAAKVKAAAPDAVAVIGNSATPFRNARQIRLTAPLLSALGTATYEYVKAMGDAADNIVFAEFLVAEDPLPGQAAFVEAFRKEYGVLPKTMEASAWDAFNAVAAGLAKLGADTQPGALCEAIRGPFEGAMARFDFSQEDLTGLTLKSYVFSKLDKGKFVRLPFKAGS</sequence>
<gene>
    <name evidence="6" type="ORF">EZH22_14125</name>
</gene>
<evidence type="ECO:0000256" key="1">
    <source>
        <dbReference type="ARBA" id="ARBA00010062"/>
    </source>
</evidence>
<dbReference type="InterPro" id="IPR028082">
    <property type="entry name" value="Peripla_BP_I"/>
</dbReference>
<accession>A0A974PT64</accession>
<dbReference type="Gene3D" id="3.40.50.2300">
    <property type="match status" value="2"/>
</dbReference>
<reference evidence="6 7" key="1">
    <citation type="submission" date="2020-10" db="EMBL/GenBank/DDBJ databases">
        <title>Degradation of 1,4-Dioxane by Xanthobacter sp. YN2, via a Novel Group-2 Soluble Di-Iron Monooxygenase.</title>
        <authorList>
            <person name="Ma F."/>
            <person name="Wang Y."/>
            <person name="Yang J."/>
            <person name="Guo H."/>
            <person name="Su D."/>
            <person name="Yu L."/>
        </authorList>
    </citation>
    <scope>NUCLEOTIDE SEQUENCE [LARGE SCALE GENOMIC DNA]</scope>
    <source>
        <strain evidence="6 7">YN2</strain>
    </source>
</reference>
<evidence type="ECO:0000313" key="7">
    <source>
        <dbReference type="Proteomes" id="UP000596427"/>
    </source>
</evidence>
<protein>
    <submittedName>
        <fullName evidence="6">ABC transporter substrate-binding protein</fullName>
    </submittedName>
</protein>
<evidence type="ECO:0000256" key="3">
    <source>
        <dbReference type="ARBA" id="ARBA00022729"/>
    </source>
</evidence>
<dbReference type="RefSeq" id="WP_203196207.1">
    <property type="nucleotide sequence ID" value="NZ_CP063362.1"/>
</dbReference>
<dbReference type="InterPro" id="IPR028081">
    <property type="entry name" value="Leu-bd"/>
</dbReference>
<dbReference type="EMBL" id="CP063362">
    <property type="protein sequence ID" value="QRG09287.1"/>
    <property type="molecule type" value="Genomic_DNA"/>
</dbReference>
<dbReference type="Proteomes" id="UP000596427">
    <property type="component" value="Chromosome"/>
</dbReference>
<evidence type="ECO:0000256" key="4">
    <source>
        <dbReference type="ARBA" id="ARBA00022970"/>
    </source>
</evidence>
<evidence type="ECO:0000259" key="5">
    <source>
        <dbReference type="Pfam" id="PF13458"/>
    </source>
</evidence>
<keyword evidence="2" id="KW-0813">Transport</keyword>
<dbReference type="GO" id="GO:0006865">
    <property type="term" value="P:amino acid transport"/>
    <property type="evidence" value="ECO:0007669"/>
    <property type="project" value="UniProtKB-KW"/>
</dbReference>
<comment type="similarity">
    <text evidence="1">Belongs to the leucine-binding protein family.</text>
</comment>
<keyword evidence="4" id="KW-0029">Amino-acid transport</keyword>
<feature type="domain" description="Leucine-binding protein" evidence="5">
    <location>
        <begin position="32"/>
        <end position="353"/>
    </location>
</feature>
<dbReference type="InterPro" id="IPR000709">
    <property type="entry name" value="Leu_Ile_Val-bd"/>
</dbReference>
<name>A0A974PT64_9HYPH</name>
<evidence type="ECO:0000313" key="6">
    <source>
        <dbReference type="EMBL" id="QRG09287.1"/>
    </source>
</evidence>
<proteinExistence type="inferred from homology"/>
<dbReference type="AlphaFoldDB" id="A0A974PT64"/>
<dbReference type="SUPFAM" id="SSF53822">
    <property type="entry name" value="Periplasmic binding protein-like I"/>
    <property type="match status" value="1"/>
</dbReference>
<dbReference type="KEGG" id="xdi:EZH22_14125"/>
<organism evidence="6 7">
    <name type="scientific">Xanthobacter dioxanivorans</name>
    <dbReference type="NCBI Taxonomy" id="2528964"/>
    <lineage>
        <taxon>Bacteria</taxon>
        <taxon>Pseudomonadati</taxon>
        <taxon>Pseudomonadota</taxon>
        <taxon>Alphaproteobacteria</taxon>
        <taxon>Hyphomicrobiales</taxon>
        <taxon>Xanthobacteraceae</taxon>
        <taxon>Xanthobacter</taxon>
    </lineage>
</organism>
<dbReference type="Pfam" id="PF13458">
    <property type="entry name" value="Peripla_BP_6"/>
    <property type="match status" value="1"/>
</dbReference>
<keyword evidence="7" id="KW-1185">Reference proteome</keyword>
<dbReference type="InterPro" id="IPR051010">
    <property type="entry name" value="BCAA_transport"/>
</dbReference>
<evidence type="ECO:0000256" key="2">
    <source>
        <dbReference type="ARBA" id="ARBA00022448"/>
    </source>
</evidence>
<dbReference type="PANTHER" id="PTHR30483:SF38">
    <property type="entry name" value="BLR7848 PROTEIN"/>
    <property type="match status" value="1"/>
</dbReference>
<dbReference type="PRINTS" id="PR00337">
    <property type="entry name" value="LEUILEVALBP"/>
</dbReference>
<keyword evidence="3" id="KW-0732">Signal</keyword>
<dbReference type="PANTHER" id="PTHR30483">
    <property type="entry name" value="LEUCINE-SPECIFIC-BINDING PROTEIN"/>
    <property type="match status" value="1"/>
</dbReference>